<reference evidence="1" key="1">
    <citation type="journal article" date="2023" name="Mol. Biol. Evol.">
        <title>Third-Generation Sequencing Reveals the Adaptive Role of the Epigenome in Three Deep-Sea Polychaetes.</title>
        <authorList>
            <person name="Perez M."/>
            <person name="Aroh O."/>
            <person name="Sun Y."/>
            <person name="Lan Y."/>
            <person name="Juniper S.K."/>
            <person name="Young C.R."/>
            <person name="Angers B."/>
            <person name="Qian P.Y."/>
        </authorList>
    </citation>
    <scope>NUCLEOTIDE SEQUENCE</scope>
    <source>
        <strain evidence="1">R07B-5</strain>
    </source>
</reference>
<evidence type="ECO:0000313" key="1">
    <source>
        <dbReference type="EMBL" id="KAK2166898.1"/>
    </source>
</evidence>
<accession>A0AAD9NFP8</accession>
<protein>
    <recommendedName>
        <fullName evidence="3">HAT C-terminal dimerisation domain-containing protein</fullName>
    </recommendedName>
</protein>
<name>A0AAD9NFP8_RIDPI</name>
<dbReference type="EMBL" id="JAODUO010001299">
    <property type="protein sequence ID" value="KAK2166898.1"/>
    <property type="molecule type" value="Genomic_DNA"/>
</dbReference>
<comment type="caution">
    <text evidence="1">The sequence shown here is derived from an EMBL/GenBank/DDBJ whole genome shotgun (WGS) entry which is preliminary data.</text>
</comment>
<evidence type="ECO:0000313" key="2">
    <source>
        <dbReference type="Proteomes" id="UP001209878"/>
    </source>
</evidence>
<sequence>MINIFPFHDAVLRDLAALNPDPALWESWSCISVRELAIRFGLVADEHHDALVAEFQDYQLSADDELPLYTADSRVDTFWADMAKKKTFAGAMRFTHLAHLITTLSVIAHSNAHSERVFSMCHKINTDARSQLGNDTLRALLSCKINMGEPCYVSARQRSAEISEVCNMELCERPPVIVMCRPLSSACLCDFVTFC</sequence>
<dbReference type="Proteomes" id="UP001209878">
    <property type="component" value="Unassembled WGS sequence"/>
</dbReference>
<dbReference type="AlphaFoldDB" id="A0AAD9NFP8"/>
<proteinExistence type="predicted"/>
<gene>
    <name evidence="1" type="ORF">NP493_1299g00004</name>
</gene>
<keyword evidence="2" id="KW-1185">Reference proteome</keyword>
<evidence type="ECO:0008006" key="3">
    <source>
        <dbReference type="Google" id="ProtNLM"/>
    </source>
</evidence>
<organism evidence="1 2">
    <name type="scientific">Ridgeia piscesae</name>
    <name type="common">Tubeworm</name>
    <dbReference type="NCBI Taxonomy" id="27915"/>
    <lineage>
        <taxon>Eukaryota</taxon>
        <taxon>Metazoa</taxon>
        <taxon>Spiralia</taxon>
        <taxon>Lophotrochozoa</taxon>
        <taxon>Annelida</taxon>
        <taxon>Polychaeta</taxon>
        <taxon>Sedentaria</taxon>
        <taxon>Canalipalpata</taxon>
        <taxon>Sabellida</taxon>
        <taxon>Siboglinidae</taxon>
        <taxon>Ridgeia</taxon>
    </lineage>
</organism>